<evidence type="ECO:0000256" key="1">
    <source>
        <dbReference type="ARBA" id="ARBA00001613"/>
    </source>
</evidence>
<comment type="catalytic activity">
    <reaction evidence="1">
        <text>Hydrolyzes glycerol monoesters of long-chain fatty acids.</text>
        <dbReference type="EC" id="3.1.1.23"/>
    </reaction>
</comment>
<evidence type="ECO:0000259" key="5">
    <source>
        <dbReference type="Pfam" id="PF12146"/>
    </source>
</evidence>
<dbReference type="EC" id="3.1.1.23" evidence="3"/>
<comment type="similarity">
    <text evidence="2">Belongs to the AB hydrolase superfamily.</text>
</comment>
<organism evidence="6 7">
    <name type="scientific">Polyangium jinanense</name>
    <dbReference type="NCBI Taxonomy" id="2829994"/>
    <lineage>
        <taxon>Bacteria</taxon>
        <taxon>Pseudomonadati</taxon>
        <taxon>Myxococcota</taxon>
        <taxon>Polyangia</taxon>
        <taxon>Polyangiales</taxon>
        <taxon>Polyangiaceae</taxon>
        <taxon>Polyangium</taxon>
    </lineage>
</organism>
<evidence type="ECO:0000256" key="3">
    <source>
        <dbReference type="ARBA" id="ARBA00013254"/>
    </source>
</evidence>
<proteinExistence type="inferred from homology"/>
<protein>
    <recommendedName>
        <fullName evidence="4">Monoacylglycerol lipase</fullName>
        <ecNumber evidence="3">3.1.1.23</ecNumber>
    </recommendedName>
</protein>
<evidence type="ECO:0000313" key="6">
    <source>
        <dbReference type="EMBL" id="MDC3983599.1"/>
    </source>
</evidence>
<dbReference type="AlphaFoldDB" id="A0A9X4ASX9"/>
<evidence type="ECO:0000256" key="2">
    <source>
        <dbReference type="ARBA" id="ARBA00008645"/>
    </source>
</evidence>
<evidence type="ECO:0000256" key="4">
    <source>
        <dbReference type="ARBA" id="ARBA00071261"/>
    </source>
</evidence>
<dbReference type="FunFam" id="3.40.50.1820:FF:000117">
    <property type="entry name" value="Monoglyceride lipase, putative"/>
    <property type="match status" value="1"/>
</dbReference>
<dbReference type="Pfam" id="PF12146">
    <property type="entry name" value="Hydrolase_4"/>
    <property type="match status" value="1"/>
</dbReference>
<feature type="domain" description="Serine aminopeptidase S33" evidence="5">
    <location>
        <begin position="37"/>
        <end position="268"/>
    </location>
</feature>
<keyword evidence="7" id="KW-1185">Reference proteome</keyword>
<dbReference type="Gene3D" id="3.40.50.1820">
    <property type="entry name" value="alpha/beta hydrolase"/>
    <property type="match status" value="1"/>
</dbReference>
<dbReference type="PANTHER" id="PTHR11614">
    <property type="entry name" value="PHOSPHOLIPASE-RELATED"/>
    <property type="match status" value="1"/>
</dbReference>
<dbReference type="SUPFAM" id="SSF53474">
    <property type="entry name" value="alpha/beta-Hydrolases"/>
    <property type="match status" value="1"/>
</dbReference>
<gene>
    <name evidence="6" type="ORF">KEG57_24035</name>
</gene>
<dbReference type="InterPro" id="IPR029058">
    <property type="entry name" value="AB_hydrolase_fold"/>
</dbReference>
<dbReference type="InterPro" id="IPR051044">
    <property type="entry name" value="MAG_DAG_Lipase"/>
</dbReference>
<dbReference type="GO" id="GO:0047372">
    <property type="term" value="F:monoacylglycerol lipase activity"/>
    <property type="evidence" value="ECO:0007669"/>
    <property type="project" value="UniProtKB-EC"/>
</dbReference>
<evidence type="ECO:0000313" key="7">
    <source>
        <dbReference type="Proteomes" id="UP001151081"/>
    </source>
</evidence>
<accession>A0A9X4ASX9</accession>
<comment type="caution">
    <text evidence="6">The sequence shown here is derived from an EMBL/GenBank/DDBJ whole genome shotgun (WGS) entry which is preliminary data.</text>
</comment>
<dbReference type="InterPro" id="IPR022742">
    <property type="entry name" value="Hydrolase_4"/>
</dbReference>
<sequence>MSAYATREPEGTLEMKEETFEGTGGLKIFMRSWRPGTPRAVVVVVHGFKAHSGLYEWTAEQFVEHGFAVYALDHRGHGRSEGERLYVEKFSEYVDDVHTLVRLAKSREPGLPVFLLGHSAGGVISSVYTLEHGEELAGFICESFAHEVPAPDFALAILKGLSHIAPHAHVLKLEDDDFSRDKSFVERMKNDPLIERMGYPTQTVAEMVRADERLKREFPLITLPVLIMHGTLDKVTLPHGSQLFHEKAGSKDKTLKLYEGHFHDLLADVGKEDVLRDIVGWIAARIPGARG</sequence>
<dbReference type="Proteomes" id="UP001151081">
    <property type="component" value="Unassembled WGS sequence"/>
</dbReference>
<reference evidence="6 7" key="1">
    <citation type="submission" date="2021-04" db="EMBL/GenBank/DDBJ databases">
        <title>Genome analysis of Polyangium sp.</title>
        <authorList>
            <person name="Li Y."/>
            <person name="Wang J."/>
        </authorList>
    </citation>
    <scope>NUCLEOTIDE SEQUENCE [LARGE SCALE GENOMIC DNA]</scope>
    <source>
        <strain evidence="6 7">SDU14</strain>
    </source>
</reference>
<dbReference type="EMBL" id="JAGTJJ010000014">
    <property type="protein sequence ID" value="MDC3983599.1"/>
    <property type="molecule type" value="Genomic_DNA"/>
</dbReference>
<name>A0A9X4ASX9_9BACT</name>